<feature type="region of interest" description="Disordered" evidence="2">
    <location>
        <begin position="2237"/>
        <end position="2291"/>
    </location>
</feature>
<feature type="compositionally biased region" description="Polar residues" evidence="2">
    <location>
        <begin position="1560"/>
        <end position="1577"/>
    </location>
</feature>
<dbReference type="InterPro" id="IPR018511">
    <property type="entry name" value="Hemolysin-typ_Ca-bd_CS"/>
</dbReference>
<comment type="caution">
    <text evidence="3">The sequence shown here is derived from an EMBL/GenBank/DDBJ whole genome shotgun (WGS) entry which is preliminary data.</text>
</comment>
<proteinExistence type="predicted"/>
<keyword evidence="1" id="KW-0106">Calcium</keyword>
<reference evidence="3 4" key="1">
    <citation type="submission" date="2018-11" db="EMBL/GenBank/DDBJ databases">
        <title>Vibrio ponticus strain CAIM 1751 pathogenic for the snapper Lutjanus guttatus.</title>
        <authorList>
            <person name="Soto-Rodriguez S."/>
            <person name="Lozano-Olvera R."/>
            <person name="Gomez-Gil B."/>
        </authorList>
    </citation>
    <scope>NUCLEOTIDE SEQUENCE [LARGE SCALE GENOMIC DNA]</scope>
    <source>
        <strain evidence="3 4">CAIM 1751</strain>
    </source>
</reference>
<evidence type="ECO:0008006" key="5">
    <source>
        <dbReference type="Google" id="ProtNLM"/>
    </source>
</evidence>
<dbReference type="InterPro" id="IPR018247">
    <property type="entry name" value="EF_Hand_1_Ca_BS"/>
</dbReference>
<dbReference type="InterPro" id="IPR011049">
    <property type="entry name" value="Serralysin-like_metalloprot_C"/>
</dbReference>
<feature type="compositionally biased region" description="Polar residues" evidence="2">
    <location>
        <begin position="2237"/>
        <end position="2254"/>
    </location>
</feature>
<feature type="region of interest" description="Disordered" evidence="2">
    <location>
        <begin position="2509"/>
        <end position="2544"/>
    </location>
</feature>
<dbReference type="Gene3D" id="2.60.40.10">
    <property type="entry name" value="Immunoglobulins"/>
    <property type="match status" value="8"/>
</dbReference>
<dbReference type="PROSITE" id="PS00018">
    <property type="entry name" value="EF_HAND_1"/>
    <property type="match status" value="2"/>
</dbReference>
<dbReference type="Proteomes" id="UP000278792">
    <property type="component" value="Unassembled WGS sequence"/>
</dbReference>
<feature type="non-terminal residue" evidence="3">
    <location>
        <position position="1"/>
    </location>
</feature>
<protein>
    <recommendedName>
        <fullName evidence="5">Ig-like domain-containing protein</fullName>
    </recommendedName>
</protein>
<dbReference type="InterPro" id="IPR013783">
    <property type="entry name" value="Ig-like_fold"/>
</dbReference>
<feature type="region of interest" description="Disordered" evidence="2">
    <location>
        <begin position="2781"/>
        <end position="2800"/>
    </location>
</feature>
<dbReference type="InterPro" id="IPR001343">
    <property type="entry name" value="Hemolysn_Ca-bd"/>
</dbReference>
<feature type="region of interest" description="Disordered" evidence="2">
    <location>
        <begin position="1024"/>
        <end position="1058"/>
    </location>
</feature>
<dbReference type="Pfam" id="PF17963">
    <property type="entry name" value="Big_9"/>
    <property type="match status" value="1"/>
</dbReference>
<evidence type="ECO:0000256" key="1">
    <source>
        <dbReference type="ARBA" id="ARBA00022837"/>
    </source>
</evidence>
<feature type="compositionally biased region" description="Polar residues" evidence="2">
    <location>
        <begin position="2509"/>
        <end position="2527"/>
    </location>
</feature>
<dbReference type="EMBL" id="RKIK01000078">
    <property type="protein sequence ID" value="ROV58427.1"/>
    <property type="molecule type" value="Genomic_DNA"/>
</dbReference>
<evidence type="ECO:0000256" key="2">
    <source>
        <dbReference type="SAM" id="MobiDB-lite"/>
    </source>
</evidence>
<feature type="compositionally biased region" description="Polar residues" evidence="2">
    <location>
        <begin position="620"/>
        <end position="635"/>
    </location>
</feature>
<sequence>HLDLAAKGFGDGQLTVDMTVTDLAGNAGSVNGTTQVDITAPGEGVDGDSDLANYTNSIAFADELINEQELRAVDLSGKVEANSTLESIIISGKDIDGNDKSYTLTAGDYTLVNGVVTITDLDLAAKGFGDGQLTVDMTVTDLAGNTGSVNGTTQVDITEPGEGVDGDSDPANDTNSIAFADDLINEQELRAVDLSGKVEANGTLESIIISGKDTDGNDNSYTLQDGDYTLVNGVVTITDLDLAAEGFGDGQLTVDMKVTDLAGNTGSVNDATVVDITAPGEGVDGDSDLANDTNSIAFADDLINEQELRAVDLSGKVEANSTLESIIISGKDIDGNDKSYTLTAGDYTLDNGVVTITDLDLAAKGFGDGQLTVDMTVTDLAGNTGSVNGTTQVDITAPGEGVAAANNVIQFDDKLLNEQELESVDLWGQVEPGAVIGTIIISGTDTNGEPIDYVVPAYERDGDAISINALDLKAQGFGDGELKVTMDVTDSAGNTGTVDDSATVDITAPGDGEGLQGTNLGPVVDIKDDTNHDDLISKDELGDDQVQVEVSVNHNELTNGGHVTLTVSGGDEVQLKLVDGKLVTLTDEATSYQYNNGTITWTETAPAEGGTITVTATQTDKAGNESAQGSDSAQLDTVAPGDGAGENNNDIGPEVKIISDSDNDGWLNESEVGNADSVNVQVEVNHDELANGGYVTLTINGQDVELKLNDADDALVLGSGDAQTTYSYDKTTGTITWTETKPAEGETITVSATQTDQAGNASAEGRDSATVDTIAVGDGEGINNADLGPNVEITSDSDNDGWLNESEVGSADSVNVQVEVNHDELANGGYVTLTINGQDVELKLNDAKDRLVLGNGEAQATYSYDKTTGTITWTETKPAEGETITVTATQTDQAENTSVEGQDSATVDTIAVGEINPDLAPKVEISSDTNNDGWLNESEVGSADSVNVQVEVNHAELANGGYVTLTINGEQIELKLNEGDDVLVLGNGEAQATYSYDKTTGTITWTETKPAEGETITVTATQTDQADNTSAEGQDSATVDTTAVGDGEGINNADLGPNVEITSDSDNDGWLNESEVGSADTVNVKVEVNHDELANGGYVTLTINGQDVELKLNDAKDGLVLGNGDAQTTYSYDKITGTITWTETKPAEGETIIVTATQTDQAGNASAQGQDSATVDTIAVGEINPDLAPKVEISSDTNNDGWLNESEVGSADSVNVQVEVNHDELANGGHVTLTINGEQVELKLNDAKDGLVLNNGEAQTTYSYDKTTGTITWTETKPAEGETITVTATQTDQAGNVSAETEDSATVDTTAIGDGEGNNGSDLGPKVLISSDTNNDGWLNESEVGSADSVNVQVEVNHDELANGGYVTLTVNGETVELKLNDADDALVLGNGNAQTTYSYDKTTGTITWTETKPAEDKTITVTATQTDQAGNVSAETEDSATVDTIAVGEVNPDLAPKVEISSDTNNDGWLNESEVGSADSVNVQVEVNHDELANGGHVTLTINGETVELKLNEDDDALVLANGNAQATYSYDKTTGTITWTETKPAEGETITVTATQTDQADNTSAEGQDSATVDTTAVGDGEGINNADLGPNVEITSDSDNDGWLNESEVGSADSVNVQVEVNHDELANGGHVTLTINGETVELKLNEDDDALVLANGNAQATYSYDKTTGTITWTETKPAEGETITVTATQTDQADNTSAEGQDSATVDTIAVGEINPDLAPKVEISSDTNNDGWLNESEVGSADSVNVQVEVNRDELANGGYVTLTINGEQVELKLNDAQDGLVLGNGNAQTTYSYDKTTGTITWTETKPAEGETITVTATQTDQAGNASAQGQDSATVDTTAIGESEGNNGNDLGPKVLISSDTNNDGWLNESEVGSADSVNVQVEVNHAELANGGYVTLIINGEQVDLKLNDAKDGLVLNNGEAQATYSYDKTTGTITWTETKPAEGETITVTATQTDQAGNVSAETEDSATVDTTAIGEGEGNNGSDLGPKVLISSDTDNDGWLNENEVGNADTVNVKVEVNHDELANGGYVTLTVNGDDEVQLKLNDAKDGLVLGNGNAQTTYSYDKTTGTITWTETKPAEGETITVTATQTDQADNISVEGQDSATVDTTAIGEGEGNNDSDLGPKVLISSDTNNDGWLNENEVGSADSVNVQVEVNHDELANGGYVTLTINGQDVELKLNDAKDGLVLGNGNAQTTYNYDKTTGTITWTETKPAEGETITVTATQTDQADNTSAEGQDSATVDTTAVGDGEGINNADLGPKVEITSDSDNDGWLSESEVGSADSVNVQVEVNHAELANGGYVSLTVNGGDEVKLKLNDAQDGLVFGNDESQTTYSYDKATGTITWTETKPAEGETITVTATQTDQADNTSAQGQDSATVDTTAIGEGEGNNGSDLGPKVLISSDMNNDGWLNESEVGSVDSVNVQVEVNHNELANGGYVTLTINGQDVELKLNDAKEGLVLGNGNAQATYSYDKTTGTITWTETKPAEGETITVTATQTDQAGNASAQGQDSATVDTTAVGEGEGNNDSDLGPKVLISSDTNNDGWLNESEVGSVDSVNVQVEVNHNELANGGYVTLTINGQEVELKLNDAKDGLVLGNGNAQATYSYDKTTGTITWTETKPAEGETITVTATQIDQADNTSVEGQDSATVDITAIGDGEGNNGSDLGPKVLISSDTNNDGWLNESEVGSADSVNVQVEVNHDELANGGYVTLTINGEKVELKLNEADDALVLANGNAQATYSYDKTTGTITWTETKPAEGETITVTATQTDQADNASAEGQDSATVGTPNNPPQAVDDGLANYTVSLGSFNGGSWTDESINITASYNGVAKDVVEKNDALGVHTFGDSISGGPETQIEYNRASGESEKLKIELGSPITSFSFTVSNLYKDEGVTGNHEQGKWVAYLGTTAVASGMFVANDGNRDGSYSISEDDLGGVAFDSIVFEATDYSVKPVDERGTDSSEYYLSGFEGKGSASLVATQNEEFKIKLSQLLDNDSDIDGDSIRITKISESGVNAEVYIKDGYVHFTSSDLGTNTFKYTITDDKGGESEATVTVHVNPPIEAAQISQVTVYEPEVTEGDDLVFLVKLDQGVLGEAGKFDFSYGGINDTASSTDVDLSRVQFTNGVKFENGQLVVPIGVSSFSIVIPTLKDQLAEDTETYSITLNGQEVTGQIINLPPPSAESKEIVGQEDTAIILTLGDFGVRDVNARVEIDWSTVTLGQLQIKNDDEWEILDGDSISAARIKAGDIRYMPENDDSGGNDYTAAGVGDQKNSYQEIKFEVVKDGLSSGEHTLSVDINPLADAVTVDIQLGAITQSHDKFKTWGMVYEDFLPENFDFEKFNIDAKIFDTTDGNENTIFGKQGVSNDYIAAIHGGNDSLSGNHYHSPSSDDDDVLVGNLNDKNDLRGGWGSDILVAGNAADSLFGRGNYTVNGDNNFDIAVLQGSLSDYIKQEYKISGVDDRVLLLRRADHDTDMTLRNIDYIQFDDGIYFIDYINGSLVVERPTWTIAIETIKVNVTDTDGSEQLKGTIDLTGVPDGVELFINGVEQTTFVLDNGIKTYTLDLTLADPFSGEITGAELKVPSSYQGELDFDLSVTATSQEVANGSEQSSTSIANVTVGSDIGEKLTGSSEDDLLSAQAGNDELEGGAGKDTLIGGLGNDILIGGDDQDVFKFVDQGDGIRDGETDTIKDFIRGEDILDFSEVLENSSDSIDALLAVLPSDDGKDLKVTITDSDEQHVIVLENAADQFRDPVGGALVDSASILHELQNLPD</sequence>
<feature type="compositionally biased region" description="Polar residues" evidence="2">
    <location>
        <begin position="1024"/>
        <end position="1041"/>
    </location>
</feature>
<dbReference type="GO" id="GO:0005509">
    <property type="term" value="F:calcium ion binding"/>
    <property type="evidence" value="ECO:0007669"/>
    <property type="project" value="InterPro"/>
</dbReference>
<evidence type="ECO:0000313" key="3">
    <source>
        <dbReference type="EMBL" id="ROV58427.1"/>
    </source>
</evidence>
<gene>
    <name evidence="3" type="ORF">EGH82_18450</name>
</gene>
<feature type="region of interest" description="Disordered" evidence="2">
    <location>
        <begin position="1293"/>
        <end position="1325"/>
    </location>
</feature>
<organism evidence="3 4">
    <name type="scientific">Vibrio ponticus</name>
    <dbReference type="NCBI Taxonomy" id="265668"/>
    <lineage>
        <taxon>Bacteria</taxon>
        <taxon>Pseudomonadati</taxon>
        <taxon>Pseudomonadota</taxon>
        <taxon>Gammaproteobacteria</taxon>
        <taxon>Vibrionales</taxon>
        <taxon>Vibrionaceae</taxon>
        <taxon>Vibrio</taxon>
    </lineage>
</organism>
<accession>A0A3N3DVA6</accession>
<dbReference type="SUPFAM" id="SSF51120">
    <property type="entry name" value="beta-Roll"/>
    <property type="match status" value="1"/>
</dbReference>
<dbReference type="Pfam" id="PF00353">
    <property type="entry name" value="HemolysinCabind"/>
    <property type="match status" value="1"/>
</dbReference>
<feature type="region of interest" description="Disordered" evidence="2">
    <location>
        <begin position="620"/>
        <end position="653"/>
    </location>
</feature>
<feature type="region of interest" description="Disordered" evidence="2">
    <location>
        <begin position="1560"/>
        <end position="1585"/>
    </location>
</feature>
<dbReference type="PROSITE" id="PS00330">
    <property type="entry name" value="HEMOLYSIN_CALCIUM"/>
    <property type="match status" value="3"/>
</dbReference>
<name>A0A3N3DVA6_9VIBR</name>
<evidence type="ECO:0000313" key="4">
    <source>
        <dbReference type="Proteomes" id="UP000278792"/>
    </source>
</evidence>